<dbReference type="EC" id="2.6.1.9" evidence="9"/>
<evidence type="ECO:0000256" key="5">
    <source>
        <dbReference type="ARBA" id="ARBA00022679"/>
    </source>
</evidence>
<dbReference type="PANTHER" id="PTHR43643">
    <property type="entry name" value="HISTIDINOL-PHOSPHATE AMINOTRANSFERASE 2"/>
    <property type="match status" value="1"/>
</dbReference>
<evidence type="ECO:0000256" key="2">
    <source>
        <dbReference type="ARBA" id="ARBA00005011"/>
    </source>
</evidence>
<organism evidence="11 12">
    <name type="scientific">Tigheibacillus jepli</name>
    <dbReference type="NCBI Taxonomy" id="3035914"/>
    <lineage>
        <taxon>Bacteria</taxon>
        <taxon>Bacillati</taxon>
        <taxon>Bacillota</taxon>
        <taxon>Bacilli</taxon>
        <taxon>Bacillales</taxon>
        <taxon>Bacillaceae</taxon>
        <taxon>Tigheibacillus</taxon>
    </lineage>
</organism>
<evidence type="ECO:0000256" key="7">
    <source>
        <dbReference type="ARBA" id="ARBA00023102"/>
    </source>
</evidence>
<dbReference type="EMBL" id="JAROCA020000001">
    <property type="protein sequence ID" value="MDY0405704.1"/>
    <property type="molecule type" value="Genomic_DNA"/>
</dbReference>
<dbReference type="NCBIfam" id="TIGR01141">
    <property type="entry name" value="hisC"/>
    <property type="match status" value="1"/>
</dbReference>
<dbReference type="PANTHER" id="PTHR43643:SF3">
    <property type="entry name" value="HISTIDINOL-PHOSPHATE AMINOTRANSFERASE"/>
    <property type="match status" value="1"/>
</dbReference>
<feature type="modified residue" description="N6-(pyridoxal phosphate)lysine" evidence="9">
    <location>
        <position position="222"/>
    </location>
</feature>
<evidence type="ECO:0000256" key="1">
    <source>
        <dbReference type="ARBA" id="ARBA00001933"/>
    </source>
</evidence>
<protein>
    <recommendedName>
        <fullName evidence="9">Histidinol-phosphate aminotransferase</fullName>
        <ecNumber evidence="9">2.6.1.9</ecNumber>
    </recommendedName>
    <alternativeName>
        <fullName evidence="9">Imidazole acetol-phosphate transaminase</fullName>
    </alternativeName>
</protein>
<proteinExistence type="inferred from homology"/>
<dbReference type="Gene3D" id="3.90.1150.10">
    <property type="entry name" value="Aspartate Aminotransferase, domain 1"/>
    <property type="match status" value="1"/>
</dbReference>
<gene>
    <name evidence="9 11" type="primary">hisC</name>
    <name evidence="11" type="ORF">P5G51_010145</name>
</gene>
<dbReference type="InterPro" id="IPR015421">
    <property type="entry name" value="PyrdxlP-dep_Trfase_major"/>
</dbReference>
<reference evidence="11 12" key="1">
    <citation type="submission" date="2023-10" db="EMBL/GenBank/DDBJ databases">
        <title>179-bfca-hs.</title>
        <authorList>
            <person name="Miliotis G."/>
            <person name="Sengupta P."/>
            <person name="Hameed A."/>
            <person name="Chuvochina M."/>
            <person name="Mcdonagh F."/>
            <person name="Simpson A.C."/>
            <person name="Singh N.K."/>
            <person name="Rekha P.D."/>
            <person name="Raman K."/>
            <person name="Hugenholtz P."/>
            <person name="Venkateswaran K."/>
        </authorList>
    </citation>
    <scope>NUCLEOTIDE SEQUENCE [LARGE SCALE GENOMIC DNA]</scope>
    <source>
        <strain evidence="11 12">179-BFC-A-HS</strain>
    </source>
</reference>
<comment type="pathway">
    <text evidence="2 9">Amino-acid biosynthesis; L-histidine biosynthesis; L-histidine from 5-phospho-alpha-D-ribose 1-diphosphate: step 7/9.</text>
</comment>
<keyword evidence="6 9" id="KW-0663">Pyridoxal phosphate</keyword>
<feature type="domain" description="Aminotransferase class I/classII large" evidence="10">
    <location>
        <begin position="31"/>
        <end position="348"/>
    </location>
</feature>
<dbReference type="InterPro" id="IPR015424">
    <property type="entry name" value="PyrdxlP-dep_Trfase"/>
</dbReference>
<sequence>MDKQTTIDQLKPYQQGMQTHEVKAKFNLDRIVKLASNENPYGCSPAVKDAVLSAVNDLEIYPDGYAAALRTAIAEKIGVKEEQLVFGSGSDDLIGLICRTYLEPGTNTVMAKPTFGQYKQNALVEGAEIREIPLTNGYHDLDRMKMAIDHHTKIVWLCSPNNPSGTVIDKQALYVFINSVPDNIIIVLDEAYYEFMNDGDKPHLEERLDRYRNVIVMRTFSKAYGLAGLRIGYAICHASNSKKLNAVRPAFNTSSVAQKAALAAFKDSAFLEKTVTRNNVVKASFEQFLDGLGWQYEKSQTNFMLVHTPVSGDNVFDFLIKKGFIVRSGEVLGCPNTVRITLGRQEDMLQLQACLQQFDQQLKKERMTSDN</sequence>
<evidence type="ECO:0000256" key="9">
    <source>
        <dbReference type="HAMAP-Rule" id="MF_01023"/>
    </source>
</evidence>
<dbReference type="PROSITE" id="PS00599">
    <property type="entry name" value="AA_TRANSFER_CLASS_2"/>
    <property type="match status" value="1"/>
</dbReference>
<dbReference type="HAMAP" id="MF_01023">
    <property type="entry name" value="HisC_aminotrans_2"/>
    <property type="match status" value="1"/>
</dbReference>
<keyword evidence="12" id="KW-1185">Reference proteome</keyword>
<comment type="similarity">
    <text evidence="9">Belongs to the class-II pyridoxal-phosphate-dependent aminotransferase family. Histidinol-phosphate aminotransferase subfamily.</text>
</comment>
<dbReference type="InterPro" id="IPR001917">
    <property type="entry name" value="Aminotrans_II_pyridoxalP_BS"/>
</dbReference>
<comment type="subunit">
    <text evidence="3 9">Homodimer.</text>
</comment>
<evidence type="ECO:0000256" key="8">
    <source>
        <dbReference type="ARBA" id="ARBA00047481"/>
    </source>
</evidence>
<dbReference type="RefSeq" id="WP_306065071.1">
    <property type="nucleotide sequence ID" value="NZ_JAROCA020000001.1"/>
</dbReference>
<dbReference type="InterPro" id="IPR004839">
    <property type="entry name" value="Aminotransferase_I/II_large"/>
</dbReference>
<keyword evidence="4 9" id="KW-0032">Aminotransferase</keyword>
<dbReference type="Gene3D" id="3.40.640.10">
    <property type="entry name" value="Type I PLP-dependent aspartate aminotransferase-like (Major domain)"/>
    <property type="match status" value="1"/>
</dbReference>
<comment type="catalytic activity">
    <reaction evidence="8 9">
        <text>L-histidinol phosphate + 2-oxoglutarate = 3-(imidazol-4-yl)-2-oxopropyl phosphate + L-glutamate</text>
        <dbReference type="Rhea" id="RHEA:23744"/>
        <dbReference type="ChEBI" id="CHEBI:16810"/>
        <dbReference type="ChEBI" id="CHEBI:29985"/>
        <dbReference type="ChEBI" id="CHEBI:57766"/>
        <dbReference type="ChEBI" id="CHEBI:57980"/>
        <dbReference type="EC" id="2.6.1.9"/>
    </reaction>
</comment>
<evidence type="ECO:0000256" key="4">
    <source>
        <dbReference type="ARBA" id="ARBA00022576"/>
    </source>
</evidence>
<dbReference type="SUPFAM" id="SSF53383">
    <property type="entry name" value="PLP-dependent transferases"/>
    <property type="match status" value="1"/>
</dbReference>
<dbReference type="CDD" id="cd00609">
    <property type="entry name" value="AAT_like"/>
    <property type="match status" value="1"/>
</dbReference>
<dbReference type="InterPro" id="IPR005861">
    <property type="entry name" value="HisP_aminotrans"/>
</dbReference>
<evidence type="ECO:0000313" key="11">
    <source>
        <dbReference type="EMBL" id="MDY0405704.1"/>
    </source>
</evidence>
<dbReference type="Pfam" id="PF00155">
    <property type="entry name" value="Aminotran_1_2"/>
    <property type="match status" value="1"/>
</dbReference>
<dbReference type="GO" id="GO:0004400">
    <property type="term" value="F:histidinol-phosphate transaminase activity"/>
    <property type="evidence" value="ECO:0007669"/>
    <property type="project" value="UniProtKB-EC"/>
</dbReference>
<evidence type="ECO:0000256" key="3">
    <source>
        <dbReference type="ARBA" id="ARBA00011738"/>
    </source>
</evidence>
<keyword evidence="5 9" id="KW-0808">Transferase</keyword>
<evidence type="ECO:0000259" key="10">
    <source>
        <dbReference type="Pfam" id="PF00155"/>
    </source>
</evidence>
<keyword evidence="9" id="KW-0028">Amino-acid biosynthesis</keyword>
<evidence type="ECO:0000256" key="6">
    <source>
        <dbReference type="ARBA" id="ARBA00022898"/>
    </source>
</evidence>
<comment type="cofactor">
    <cofactor evidence="1 9">
        <name>pyridoxal 5'-phosphate</name>
        <dbReference type="ChEBI" id="CHEBI:597326"/>
    </cofactor>
</comment>
<dbReference type="InterPro" id="IPR050106">
    <property type="entry name" value="HistidinolP_aminotransfase"/>
</dbReference>
<dbReference type="Proteomes" id="UP001228376">
    <property type="component" value="Unassembled WGS sequence"/>
</dbReference>
<name>A0ABU5CIQ9_9BACI</name>
<comment type="caution">
    <text evidence="11">The sequence shown here is derived from an EMBL/GenBank/DDBJ whole genome shotgun (WGS) entry which is preliminary data.</text>
</comment>
<dbReference type="InterPro" id="IPR015422">
    <property type="entry name" value="PyrdxlP-dep_Trfase_small"/>
</dbReference>
<evidence type="ECO:0000313" key="12">
    <source>
        <dbReference type="Proteomes" id="UP001228376"/>
    </source>
</evidence>
<keyword evidence="7 9" id="KW-0368">Histidine biosynthesis</keyword>
<accession>A0ABU5CIQ9</accession>